<dbReference type="EMBL" id="FNSN01000004">
    <property type="protein sequence ID" value="SEC89266.1"/>
    <property type="molecule type" value="Genomic_DNA"/>
</dbReference>
<dbReference type="Proteomes" id="UP000182652">
    <property type="component" value="Unassembled WGS sequence"/>
</dbReference>
<dbReference type="RefSeq" id="WP_074784660.1">
    <property type="nucleotide sequence ID" value="NZ_FNSN01000004.1"/>
</dbReference>
<name>A0A1H4W7H0_9MICC</name>
<evidence type="ECO:0000313" key="6">
    <source>
        <dbReference type="EMBL" id="SEC89266.1"/>
    </source>
</evidence>
<keyword evidence="2" id="KW-0805">Transcription regulation</keyword>
<evidence type="ECO:0000313" key="7">
    <source>
        <dbReference type="Proteomes" id="UP000182652"/>
    </source>
</evidence>
<dbReference type="Gene3D" id="1.10.260.40">
    <property type="entry name" value="lambda repressor-like DNA-binding domains"/>
    <property type="match status" value="1"/>
</dbReference>
<accession>A0A1H4W7H0</accession>
<dbReference type="Pfam" id="PF13693">
    <property type="entry name" value="HTH_35"/>
    <property type="match status" value="1"/>
</dbReference>
<dbReference type="GO" id="GO:0003677">
    <property type="term" value="F:DNA binding"/>
    <property type="evidence" value="ECO:0007669"/>
    <property type="project" value="UniProtKB-KW"/>
</dbReference>
<organism evidence="6 7">
    <name type="scientific">Arthrobacter woluwensis</name>
    <dbReference type="NCBI Taxonomy" id="156980"/>
    <lineage>
        <taxon>Bacteria</taxon>
        <taxon>Bacillati</taxon>
        <taxon>Actinomycetota</taxon>
        <taxon>Actinomycetes</taxon>
        <taxon>Micrococcales</taxon>
        <taxon>Micrococcaceae</taxon>
        <taxon>Arthrobacter</taxon>
    </lineage>
</organism>
<evidence type="ECO:0000256" key="3">
    <source>
        <dbReference type="ARBA" id="ARBA00023125"/>
    </source>
</evidence>
<keyword evidence="4" id="KW-0804">Transcription</keyword>
<feature type="domain" description="Ner winged helix-turn-helix DNA-binding" evidence="5">
    <location>
        <begin position="11"/>
        <end position="72"/>
    </location>
</feature>
<keyword evidence="3 6" id="KW-0238">DNA-binding</keyword>
<dbReference type="STRING" id="156980.SAMN04489745_3441"/>
<sequence>MSQTNREIADKIAAAIFRSGRSLNSVATESGIPRTTFQRKINGTTPWTVEELAAVGDVLGVKPSSFLPDRFALAEAS</sequence>
<comment type="similarity">
    <text evidence="1">Belongs to the ner transcriptional regulatory family.</text>
</comment>
<proteinExistence type="inferred from homology"/>
<evidence type="ECO:0000256" key="1">
    <source>
        <dbReference type="ARBA" id="ARBA00006157"/>
    </source>
</evidence>
<dbReference type="InterPro" id="IPR010982">
    <property type="entry name" value="Lambda_DNA-bd_dom_sf"/>
</dbReference>
<reference evidence="6 7" key="1">
    <citation type="submission" date="2016-10" db="EMBL/GenBank/DDBJ databases">
        <authorList>
            <person name="de Groot N.N."/>
        </authorList>
    </citation>
    <scope>NUCLEOTIDE SEQUENCE [LARGE SCALE GENOMIC DNA]</scope>
    <source>
        <strain evidence="6 7">DSM 10495</strain>
    </source>
</reference>
<keyword evidence="7" id="KW-1185">Reference proteome</keyword>
<protein>
    <submittedName>
        <fullName evidence="6">Winged helix-turn-helix DNA-binding</fullName>
    </submittedName>
</protein>
<evidence type="ECO:0000256" key="2">
    <source>
        <dbReference type="ARBA" id="ARBA00023015"/>
    </source>
</evidence>
<dbReference type="AlphaFoldDB" id="A0A1H4W7H0"/>
<gene>
    <name evidence="6" type="ORF">SAMN04489745_3441</name>
</gene>
<dbReference type="InterPro" id="IPR038722">
    <property type="entry name" value="Ner_HTH_dom"/>
</dbReference>
<evidence type="ECO:0000256" key="4">
    <source>
        <dbReference type="ARBA" id="ARBA00023163"/>
    </source>
</evidence>
<dbReference type="SUPFAM" id="SSF47413">
    <property type="entry name" value="lambda repressor-like DNA-binding domains"/>
    <property type="match status" value="1"/>
</dbReference>
<evidence type="ECO:0000259" key="5">
    <source>
        <dbReference type="Pfam" id="PF13693"/>
    </source>
</evidence>